<evidence type="ECO:0000313" key="2">
    <source>
        <dbReference type="EMBL" id="GAO98352.1"/>
    </source>
</evidence>
<gene>
    <name evidence="2" type="ORF">Cva_01004</name>
</gene>
<protein>
    <submittedName>
        <fullName evidence="2">Helix-turn-helix domain protein</fullName>
    </submittedName>
</protein>
<evidence type="ECO:0000313" key="3">
    <source>
        <dbReference type="Proteomes" id="UP000036771"/>
    </source>
</evidence>
<feature type="domain" description="Helix-turn-helix" evidence="1">
    <location>
        <begin position="22"/>
        <end position="70"/>
    </location>
</feature>
<dbReference type="AlphaFoldDB" id="A0A0K8MD05"/>
<keyword evidence="3" id="KW-1185">Reference proteome</keyword>
<dbReference type="Proteomes" id="UP000036771">
    <property type="component" value="Unassembled WGS sequence"/>
</dbReference>
<dbReference type="GO" id="GO:0003677">
    <property type="term" value="F:DNA binding"/>
    <property type="evidence" value="ECO:0007669"/>
    <property type="project" value="InterPro"/>
</dbReference>
<dbReference type="InterPro" id="IPR009061">
    <property type="entry name" value="DNA-bd_dom_put_sf"/>
</dbReference>
<proteinExistence type="predicted"/>
<evidence type="ECO:0000259" key="1">
    <source>
        <dbReference type="Pfam" id="PF12728"/>
    </source>
</evidence>
<accession>A0A0K8MD05</accession>
<organism evidence="2 3">
    <name type="scientific">Caedimonas varicaedens</name>
    <dbReference type="NCBI Taxonomy" id="1629334"/>
    <lineage>
        <taxon>Bacteria</taxon>
        <taxon>Pseudomonadati</taxon>
        <taxon>Pseudomonadota</taxon>
        <taxon>Alphaproteobacteria</taxon>
        <taxon>Holosporales</taxon>
        <taxon>Caedimonadaceae</taxon>
        <taxon>Caedimonas</taxon>
    </lineage>
</organism>
<name>A0A0K8MD05_9PROT</name>
<dbReference type="SUPFAM" id="SSF46955">
    <property type="entry name" value="Putative DNA-binding domain"/>
    <property type="match status" value="1"/>
</dbReference>
<reference evidence="2 3" key="1">
    <citation type="submission" date="2015-03" db="EMBL/GenBank/DDBJ databases">
        <title>Caedibacter varicaedens, whole genome shotgun sequence.</title>
        <authorList>
            <person name="Suzuki H."/>
            <person name="Dapper A.L."/>
            <person name="Gibson A.K."/>
            <person name="Jackson C."/>
            <person name="Lee H."/>
            <person name="Pejaver V.R."/>
            <person name="Doak T."/>
            <person name="Lynch M."/>
        </authorList>
    </citation>
    <scope>NUCLEOTIDE SEQUENCE [LARGE SCALE GENOMIC DNA]</scope>
</reference>
<dbReference type="STRING" id="1629334.Cva_01004"/>
<dbReference type="Pfam" id="PF12728">
    <property type="entry name" value="HTH_17"/>
    <property type="match status" value="1"/>
</dbReference>
<comment type="caution">
    <text evidence="2">The sequence shown here is derived from an EMBL/GenBank/DDBJ whole genome shotgun (WGS) entry which is preliminary data.</text>
</comment>
<dbReference type="NCBIfam" id="TIGR01764">
    <property type="entry name" value="excise"/>
    <property type="match status" value="1"/>
</dbReference>
<sequence length="107" mass="12243">MPYFLICKLIHRVRSSMKEDILTVREVAEMLKLADKTVYSLVSDGEIPGFKVGGSWRFSKKELEKWVAAQNRKASENKKARSDKSKYLVCLLDLQGAEPIALKRNLE</sequence>
<dbReference type="InterPro" id="IPR010093">
    <property type="entry name" value="SinI_DNA-bd"/>
</dbReference>
<dbReference type="InterPro" id="IPR041657">
    <property type="entry name" value="HTH_17"/>
</dbReference>
<dbReference type="EMBL" id="BBVC01000048">
    <property type="protein sequence ID" value="GAO98352.1"/>
    <property type="molecule type" value="Genomic_DNA"/>
</dbReference>